<dbReference type="InterPro" id="IPR012347">
    <property type="entry name" value="Ferritin-like"/>
</dbReference>
<dbReference type="STRING" id="159292.SAMN05192546_102250"/>
<feature type="domain" description="Rubrerythrin diiron-binding" evidence="1">
    <location>
        <begin position="13"/>
        <end position="148"/>
    </location>
</feature>
<reference evidence="2 3" key="1">
    <citation type="submission" date="2016-10" db="EMBL/GenBank/DDBJ databases">
        <authorList>
            <person name="de Groot N.N."/>
        </authorList>
    </citation>
    <scope>NUCLEOTIDE SEQUENCE [LARGE SCALE GENOMIC DNA]</scope>
    <source>
        <strain evidence="2 3">APO</strain>
    </source>
</reference>
<dbReference type="SUPFAM" id="SSF47240">
    <property type="entry name" value="Ferritin-like"/>
    <property type="match status" value="1"/>
</dbReference>
<dbReference type="GO" id="GO:0046872">
    <property type="term" value="F:metal ion binding"/>
    <property type="evidence" value="ECO:0007669"/>
    <property type="project" value="InterPro"/>
</dbReference>
<dbReference type="InterPro" id="IPR009078">
    <property type="entry name" value="Ferritin-like_SF"/>
</dbReference>
<evidence type="ECO:0000313" key="3">
    <source>
        <dbReference type="Proteomes" id="UP000199230"/>
    </source>
</evidence>
<protein>
    <submittedName>
        <fullName evidence="2">Rubrerythrin</fullName>
    </submittedName>
</protein>
<keyword evidence="3" id="KW-1185">Reference proteome</keyword>
<dbReference type="RefSeq" id="WP_176968237.1">
    <property type="nucleotide sequence ID" value="NZ_FNPV01000002.1"/>
</dbReference>
<evidence type="ECO:0000259" key="1">
    <source>
        <dbReference type="Pfam" id="PF02915"/>
    </source>
</evidence>
<accession>A0A1H3K726</accession>
<proteinExistence type="predicted"/>
<sequence>MAIDFNASKLLQVLVRNEARVAELYTNLAHQMEEGKGKKLFEILSEDELKHEKIYSELLKKLSDEGTAQVSEEELEYLDSLIENDMFADSDKAMEKIKGKYTKDEALEIAEKVERDGIMYIYELTRLFPELAPKEMKKILNEERRHLKAVLSRAEIDLVKYLRY</sequence>
<organism evidence="2 3">
    <name type="scientific">Tindallia californiensis</name>
    <dbReference type="NCBI Taxonomy" id="159292"/>
    <lineage>
        <taxon>Bacteria</taxon>
        <taxon>Bacillati</taxon>
        <taxon>Bacillota</taxon>
        <taxon>Clostridia</taxon>
        <taxon>Peptostreptococcales</taxon>
        <taxon>Tindalliaceae</taxon>
        <taxon>Tindallia</taxon>
    </lineage>
</organism>
<dbReference type="AlphaFoldDB" id="A0A1H3K726"/>
<dbReference type="Proteomes" id="UP000199230">
    <property type="component" value="Unassembled WGS sequence"/>
</dbReference>
<name>A0A1H3K726_9FIRM</name>
<dbReference type="Pfam" id="PF02915">
    <property type="entry name" value="Rubrerythrin"/>
    <property type="match status" value="1"/>
</dbReference>
<dbReference type="GO" id="GO:0016491">
    <property type="term" value="F:oxidoreductase activity"/>
    <property type="evidence" value="ECO:0007669"/>
    <property type="project" value="InterPro"/>
</dbReference>
<gene>
    <name evidence="2" type="ORF">SAMN05192546_102250</name>
</gene>
<dbReference type="EMBL" id="FNPV01000002">
    <property type="protein sequence ID" value="SDY47943.1"/>
    <property type="molecule type" value="Genomic_DNA"/>
</dbReference>
<dbReference type="Gene3D" id="1.20.1260.10">
    <property type="match status" value="1"/>
</dbReference>
<dbReference type="InterPro" id="IPR003251">
    <property type="entry name" value="Rr_diiron-bd_dom"/>
</dbReference>
<evidence type="ECO:0000313" key="2">
    <source>
        <dbReference type="EMBL" id="SDY47943.1"/>
    </source>
</evidence>